<gene>
    <name evidence="1" type="ORF">ACZ11_09830</name>
</gene>
<accession>A0A0K9FDU2</accession>
<dbReference type="RefSeq" id="WP_049665667.1">
    <property type="nucleotide sequence ID" value="NZ_JBIVRT010000028.1"/>
</dbReference>
<organism evidence="1 2">
    <name type="scientific">Lysinibacillus xylanilyticus</name>
    <dbReference type="NCBI Taxonomy" id="582475"/>
    <lineage>
        <taxon>Bacteria</taxon>
        <taxon>Bacillati</taxon>
        <taxon>Bacillota</taxon>
        <taxon>Bacilli</taxon>
        <taxon>Bacillales</taxon>
        <taxon>Bacillaceae</taxon>
        <taxon>Lysinibacillus</taxon>
    </lineage>
</organism>
<dbReference type="Proteomes" id="UP000037326">
    <property type="component" value="Unassembled WGS sequence"/>
</dbReference>
<name>A0A0K9FDU2_9BACI</name>
<dbReference type="AlphaFoldDB" id="A0A0K9FDU2"/>
<evidence type="ECO:0000313" key="1">
    <source>
        <dbReference type="EMBL" id="KMY32417.1"/>
    </source>
</evidence>
<sequence length="216" mass="25073">MEYPEIKELLLVSSKKVSIGLTQFTDFTFKGVTGKTSMVRQIKYQDEYNPAFDYWKPLRDGIRKFHEKEFSNDYLLSLANKASQAKQKNYLEAVKAHLKFIKNKEIEWFEPGKSNWNSEHLTVRSSPELGLKIDGVPHLIKLYFKGKDERIDKNKCRSSLTLLNQSDFTIEHSPDIKPAIYNVQKGRLISDEPSTEDHLIALESEAAQFMVIWNKI</sequence>
<reference evidence="2" key="1">
    <citation type="submission" date="2015-07" db="EMBL/GenBank/DDBJ databases">
        <authorList>
            <consortium name="Consortium for Microbial Forensics and Genomics (microFORGE)"/>
            <person name="Knight B.M."/>
            <person name="Roberts D.P."/>
            <person name="Lin D."/>
            <person name="Hari K."/>
            <person name="Fletcher J."/>
            <person name="Melcher U."/>
            <person name="Blagden T."/>
            <person name="Winegar R.A."/>
        </authorList>
    </citation>
    <scope>NUCLEOTIDE SEQUENCE [LARGE SCALE GENOMIC DNA]</scope>
    <source>
        <strain evidence="2">DSM 23493</strain>
    </source>
</reference>
<dbReference type="PATRIC" id="fig|582475.4.peg.1545"/>
<proteinExistence type="predicted"/>
<dbReference type="OrthoDB" id="2906757at2"/>
<evidence type="ECO:0000313" key="2">
    <source>
        <dbReference type="Proteomes" id="UP000037326"/>
    </source>
</evidence>
<protein>
    <submittedName>
        <fullName evidence="1">Uncharacterized protein</fullName>
    </submittedName>
</protein>
<dbReference type="EMBL" id="LFXJ01000005">
    <property type="protein sequence ID" value="KMY32417.1"/>
    <property type="molecule type" value="Genomic_DNA"/>
</dbReference>
<comment type="caution">
    <text evidence="1">The sequence shown here is derived from an EMBL/GenBank/DDBJ whole genome shotgun (WGS) entry which is preliminary data.</text>
</comment>